<dbReference type="InterPro" id="IPR001387">
    <property type="entry name" value="Cro/C1-type_HTH"/>
</dbReference>
<protein>
    <submittedName>
        <fullName evidence="3">Helix-turn-helix transcriptional regulator</fullName>
    </submittedName>
</protein>
<proteinExistence type="predicted"/>
<comment type="caution">
    <text evidence="3">The sequence shown here is derived from an EMBL/GenBank/DDBJ whole genome shotgun (WGS) entry which is preliminary data.</text>
</comment>
<dbReference type="Gene3D" id="3.30.450.180">
    <property type="match status" value="1"/>
</dbReference>
<evidence type="ECO:0000313" key="3">
    <source>
        <dbReference type="EMBL" id="GAA4968527.1"/>
    </source>
</evidence>
<dbReference type="PANTHER" id="PTHR35010:SF2">
    <property type="entry name" value="BLL4672 PROTEIN"/>
    <property type="match status" value="1"/>
</dbReference>
<feature type="domain" description="HTH cro/C1-type" evidence="2">
    <location>
        <begin position="93"/>
        <end position="134"/>
    </location>
</feature>
<dbReference type="PANTHER" id="PTHR35010">
    <property type="entry name" value="BLL4672 PROTEIN-RELATED"/>
    <property type="match status" value="1"/>
</dbReference>
<name>A0ABP9HDV4_9ACTN</name>
<organism evidence="3 4">
    <name type="scientific">Yinghuangia aomiensis</name>
    <dbReference type="NCBI Taxonomy" id="676205"/>
    <lineage>
        <taxon>Bacteria</taxon>
        <taxon>Bacillati</taxon>
        <taxon>Actinomycetota</taxon>
        <taxon>Actinomycetes</taxon>
        <taxon>Kitasatosporales</taxon>
        <taxon>Streptomycetaceae</taxon>
        <taxon>Yinghuangia</taxon>
    </lineage>
</organism>
<dbReference type="SUPFAM" id="SSF47413">
    <property type="entry name" value="lambda repressor-like DNA-binding domains"/>
    <property type="match status" value="1"/>
</dbReference>
<dbReference type="InterPro" id="IPR041413">
    <property type="entry name" value="MLTR_LBD"/>
</dbReference>
<dbReference type="Proteomes" id="UP001500466">
    <property type="component" value="Unassembled WGS sequence"/>
</dbReference>
<reference evidence="4" key="1">
    <citation type="journal article" date="2019" name="Int. J. Syst. Evol. Microbiol.">
        <title>The Global Catalogue of Microorganisms (GCM) 10K type strain sequencing project: providing services to taxonomists for standard genome sequencing and annotation.</title>
        <authorList>
            <consortium name="The Broad Institute Genomics Platform"/>
            <consortium name="The Broad Institute Genome Sequencing Center for Infectious Disease"/>
            <person name="Wu L."/>
            <person name="Ma J."/>
        </authorList>
    </citation>
    <scope>NUCLEOTIDE SEQUENCE [LARGE SCALE GENOMIC DNA]</scope>
    <source>
        <strain evidence="4">JCM 17986</strain>
    </source>
</reference>
<dbReference type="EMBL" id="BAABHS010000012">
    <property type="protein sequence ID" value="GAA4968527.1"/>
    <property type="molecule type" value="Genomic_DNA"/>
</dbReference>
<dbReference type="CDD" id="cd00093">
    <property type="entry name" value="HTH_XRE"/>
    <property type="match status" value="1"/>
</dbReference>
<accession>A0ABP9HDV4</accession>
<dbReference type="Pfam" id="PF13560">
    <property type="entry name" value="HTH_31"/>
    <property type="match status" value="1"/>
</dbReference>
<evidence type="ECO:0000313" key="4">
    <source>
        <dbReference type="Proteomes" id="UP001500466"/>
    </source>
</evidence>
<dbReference type="PROSITE" id="PS50943">
    <property type="entry name" value="HTH_CROC1"/>
    <property type="match status" value="1"/>
</dbReference>
<evidence type="ECO:0000256" key="1">
    <source>
        <dbReference type="SAM" id="MobiDB-lite"/>
    </source>
</evidence>
<sequence>MPCTPWDPAAGPPAMAPTLARYARAREAALCPGAAFLGVPQPPTARPAARRDCDTDPMAPGTELGKYLRARRALVRPEDVGLPAGAGIRRTPGLRREELATLAGVSVDYYTRLERGRETNPSPAVVDAISRALGLCGDARSRLHELADLASGRTSETPAGTAAGGAGPGDSVLRILEALRPLPAYVVNRYSYLLAANPPGRRLLPGLWDLPPEQRNMTRYLFLHPVGRVLYHPWEETVAASVAHLRAIGGADQDSPELTALVGELLLKSPDFARIWERYEVHERRGGTKSFRHPKVGEMTLSFEVMQLAGASGTRLVVYNAPPGTPDEAAMLRLETAAAPQAGPPPGTAAE</sequence>
<dbReference type="Pfam" id="PF17765">
    <property type="entry name" value="MLTR_LBD"/>
    <property type="match status" value="1"/>
</dbReference>
<feature type="region of interest" description="Disordered" evidence="1">
    <location>
        <begin position="40"/>
        <end position="59"/>
    </location>
</feature>
<gene>
    <name evidence="3" type="ORF">GCM10023205_37120</name>
</gene>
<dbReference type="Gene3D" id="1.10.260.40">
    <property type="entry name" value="lambda repressor-like DNA-binding domains"/>
    <property type="match status" value="1"/>
</dbReference>
<keyword evidence="4" id="KW-1185">Reference proteome</keyword>
<evidence type="ECO:0000259" key="2">
    <source>
        <dbReference type="PROSITE" id="PS50943"/>
    </source>
</evidence>
<dbReference type="SMART" id="SM00530">
    <property type="entry name" value="HTH_XRE"/>
    <property type="match status" value="1"/>
</dbReference>
<dbReference type="InterPro" id="IPR010982">
    <property type="entry name" value="Lambda_DNA-bd_dom_sf"/>
</dbReference>